<dbReference type="InterPro" id="IPR038987">
    <property type="entry name" value="MoeA-like"/>
</dbReference>
<feature type="domain" description="MoaB/Mog" evidence="10">
    <location>
        <begin position="1"/>
        <end position="133"/>
    </location>
</feature>
<evidence type="ECO:0000256" key="5">
    <source>
        <dbReference type="ARBA" id="ARBA00022679"/>
    </source>
</evidence>
<dbReference type="SUPFAM" id="SSF63867">
    <property type="entry name" value="MoeA C-terminal domain-like"/>
    <property type="match status" value="1"/>
</dbReference>
<dbReference type="GO" id="GO:0005829">
    <property type="term" value="C:cytosol"/>
    <property type="evidence" value="ECO:0007669"/>
    <property type="project" value="TreeGrafter"/>
</dbReference>
<dbReference type="Gene3D" id="2.40.340.10">
    <property type="entry name" value="MoeA, C-terminal, domain IV"/>
    <property type="match status" value="1"/>
</dbReference>
<accession>A0A382HJM6</accession>
<keyword evidence="8" id="KW-0501">Molybdenum cofactor biosynthesis</keyword>
<dbReference type="Gene3D" id="3.40.980.10">
    <property type="entry name" value="MoaB/Mog-like domain"/>
    <property type="match status" value="1"/>
</dbReference>
<dbReference type="InterPro" id="IPR036425">
    <property type="entry name" value="MoaB/Mog-like_dom_sf"/>
</dbReference>
<protein>
    <recommendedName>
        <fullName evidence="3">molybdopterin molybdotransferase</fullName>
        <ecNumber evidence="3">2.10.1.1</ecNumber>
    </recommendedName>
</protein>
<evidence type="ECO:0000256" key="3">
    <source>
        <dbReference type="ARBA" id="ARBA00013269"/>
    </source>
</evidence>
<dbReference type="PANTHER" id="PTHR10192">
    <property type="entry name" value="MOLYBDOPTERIN BIOSYNTHESIS PROTEIN"/>
    <property type="match status" value="1"/>
</dbReference>
<dbReference type="GO" id="GO:0061599">
    <property type="term" value="F:molybdopterin molybdotransferase activity"/>
    <property type="evidence" value="ECO:0007669"/>
    <property type="project" value="UniProtKB-EC"/>
</dbReference>
<dbReference type="Pfam" id="PF03454">
    <property type="entry name" value="MoeA_C"/>
    <property type="match status" value="1"/>
</dbReference>
<evidence type="ECO:0000256" key="1">
    <source>
        <dbReference type="ARBA" id="ARBA00001946"/>
    </source>
</evidence>
<evidence type="ECO:0000256" key="9">
    <source>
        <dbReference type="ARBA" id="ARBA00047317"/>
    </source>
</evidence>
<evidence type="ECO:0000259" key="10">
    <source>
        <dbReference type="SMART" id="SM00852"/>
    </source>
</evidence>
<dbReference type="CDD" id="cd00887">
    <property type="entry name" value="MoeA"/>
    <property type="match status" value="1"/>
</dbReference>
<gene>
    <name evidence="11" type="ORF">METZ01_LOCUS240354</name>
</gene>
<dbReference type="AlphaFoldDB" id="A0A382HJM6"/>
<dbReference type="FunFam" id="3.40.980.10:FF:000004">
    <property type="entry name" value="Molybdopterin molybdenumtransferase"/>
    <property type="match status" value="1"/>
</dbReference>
<dbReference type="GO" id="GO:0046872">
    <property type="term" value="F:metal ion binding"/>
    <property type="evidence" value="ECO:0007669"/>
    <property type="project" value="UniProtKB-KW"/>
</dbReference>
<feature type="non-terminal residue" evidence="11">
    <location>
        <position position="1"/>
    </location>
</feature>
<name>A0A382HJM6_9ZZZZ</name>
<evidence type="ECO:0000256" key="4">
    <source>
        <dbReference type="ARBA" id="ARBA00022505"/>
    </source>
</evidence>
<evidence type="ECO:0000256" key="2">
    <source>
        <dbReference type="ARBA" id="ARBA00005046"/>
    </source>
</evidence>
<dbReference type="SMART" id="SM00852">
    <property type="entry name" value="MoCF_biosynth"/>
    <property type="match status" value="1"/>
</dbReference>
<comment type="cofactor">
    <cofactor evidence="1">
        <name>Mg(2+)</name>
        <dbReference type="ChEBI" id="CHEBI:18420"/>
    </cofactor>
</comment>
<comment type="catalytic activity">
    <reaction evidence="9">
        <text>adenylyl-molybdopterin + molybdate = Mo-molybdopterin + AMP + H(+)</text>
        <dbReference type="Rhea" id="RHEA:35047"/>
        <dbReference type="ChEBI" id="CHEBI:15378"/>
        <dbReference type="ChEBI" id="CHEBI:36264"/>
        <dbReference type="ChEBI" id="CHEBI:62727"/>
        <dbReference type="ChEBI" id="CHEBI:71302"/>
        <dbReference type="ChEBI" id="CHEBI:456215"/>
        <dbReference type="EC" id="2.10.1.1"/>
    </reaction>
</comment>
<dbReference type="InterPro" id="IPR001453">
    <property type="entry name" value="MoaB/Mog_dom"/>
</dbReference>
<evidence type="ECO:0000313" key="11">
    <source>
        <dbReference type="EMBL" id="SVB87500.1"/>
    </source>
</evidence>
<dbReference type="PANTHER" id="PTHR10192:SF5">
    <property type="entry name" value="GEPHYRIN"/>
    <property type="match status" value="1"/>
</dbReference>
<reference evidence="11" key="1">
    <citation type="submission" date="2018-05" db="EMBL/GenBank/DDBJ databases">
        <authorList>
            <person name="Lanie J.A."/>
            <person name="Ng W.-L."/>
            <person name="Kazmierczak K.M."/>
            <person name="Andrzejewski T.M."/>
            <person name="Davidsen T.M."/>
            <person name="Wayne K.J."/>
            <person name="Tettelin H."/>
            <person name="Glass J.I."/>
            <person name="Rusch D."/>
            <person name="Podicherti R."/>
            <person name="Tsui H.-C.T."/>
            <person name="Winkler M.E."/>
        </authorList>
    </citation>
    <scope>NUCLEOTIDE SEQUENCE</scope>
</reference>
<dbReference type="SUPFAM" id="SSF53218">
    <property type="entry name" value="Molybdenum cofactor biosynthesis proteins"/>
    <property type="match status" value="1"/>
</dbReference>
<evidence type="ECO:0000256" key="7">
    <source>
        <dbReference type="ARBA" id="ARBA00022842"/>
    </source>
</evidence>
<dbReference type="EC" id="2.10.1.1" evidence="3"/>
<keyword evidence="7" id="KW-0460">Magnesium</keyword>
<proteinExistence type="predicted"/>
<dbReference type="NCBIfam" id="TIGR00177">
    <property type="entry name" value="molyb_syn"/>
    <property type="match status" value="1"/>
</dbReference>
<sequence length="236" mass="24988">GDELVEVGEPLRAGQIINSNTPALAAMARACGAEPVILPIARDTEDAIRDSIVSALACDFVVSSGGVSVGEYDYVKKVLTDLGAEQILWRVAMKPGKPLFFCILQDTPYFGLPGNPVSSLVSFLQFVQPAIGKASGLPSANWELPTSVATMEHDIYNRGDRRSFLRARLRLSRAGHLVASTAHRAQGSHMITSMLGANGLVVLAPKQRVTAGDSVTVQLVGDLVGDSEPDAPDGHD</sequence>
<evidence type="ECO:0000256" key="6">
    <source>
        <dbReference type="ARBA" id="ARBA00022723"/>
    </source>
</evidence>
<evidence type="ECO:0000256" key="8">
    <source>
        <dbReference type="ARBA" id="ARBA00023150"/>
    </source>
</evidence>
<organism evidence="11">
    <name type="scientific">marine metagenome</name>
    <dbReference type="NCBI Taxonomy" id="408172"/>
    <lineage>
        <taxon>unclassified sequences</taxon>
        <taxon>metagenomes</taxon>
        <taxon>ecological metagenomes</taxon>
    </lineage>
</organism>
<comment type="pathway">
    <text evidence="2">Cofactor biosynthesis; molybdopterin biosynthesis.</text>
</comment>
<dbReference type="GO" id="GO:0006777">
    <property type="term" value="P:Mo-molybdopterin cofactor biosynthetic process"/>
    <property type="evidence" value="ECO:0007669"/>
    <property type="project" value="UniProtKB-KW"/>
</dbReference>
<keyword evidence="5" id="KW-0808">Transferase</keyword>
<dbReference type="InterPro" id="IPR005111">
    <property type="entry name" value="MoeA_C_domain_IV"/>
</dbReference>
<dbReference type="InterPro" id="IPR036688">
    <property type="entry name" value="MoeA_C_domain_IV_sf"/>
</dbReference>
<keyword evidence="4" id="KW-0500">Molybdenum</keyword>
<keyword evidence="6" id="KW-0479">Metal-binding</keyword>
<dbReference type="EMBL" id="UINC01061676">
    <property type="protein sequence ID" value="SVB87500.1"/>
    <property type="molecule type" value="Genomic_DNA"/>
</dbReference>
<dbReference type="Pfam" id="PF00994">
    <property type="entry name" value="MoCF_biosynth"/>
    <property type="match status" value="1"/>
</dbReference>